<accession>A0A2G9HNG2</accession>
<protein>
    <submittedName>
        <fullName evidence="2">Uncharacterized protein</fullName>
    </submittedName>
</protein>
<sequence length="220" mass="24736">MQVSRALKLLGFKVPAKAKIQNSDAPGPPSRGAPQILIILLQGKFILKKTHSFLCLLWHSRKRVQAFSVGQEQKIKDLFEQFIYVMSGRFKDHKRRSYMIANALDETGKISGARVSQKLKQLGLVGPKQKRSHANLHFMAEVFSDVSFTDFHIVTNSLLSVLLETIKAKEMTSYHLSFRGIQKRNGRHSGEGNSKKIAQKLPEDTSDDELLSSVPPPKNI</sequence>
<gene>
    <name evidence="2" type="ORF">CDL12_08272</name>
</gene>
<comment type="caution">
    <text evidence="2">The sequence shown here is derived from an EMBL/GenBank/DDBJ whole genome shotgun (WGS) entry which is preliminary data.</text>
</comment>
<evidence type="ECO:0000256" key="1">
    <source>
        <dbReference type="SAM" id="MobiDB-lite"/>
    </source>
</evidence>
<organism evidence="2 3">
    <name type="scientific">Handroanthus impetiginosus</name>
    <dbReference type="NCBI Taxonomy" id="429701"/>
    <lineage>
        <taxon>Eukaryota</taxon>
        <taxon>Viridiplantae</taxon>
        <taxon>Streptophyta</taxon>
        <taxon>Embryophyta</taxon>
        <taxon>Tracheophyta</taxon>
        <taxon>Spermatophyta</taxon>
        <taxon>Magnoliopsida</taxon>
        <taxon>eudicotyledons</taxon>
        <taxon>Gunneridae</taxon>
        <taxon>Pentapetalae</taxon>
        <taxon>asterids</taxon>
        <taxon>lamiids</taxon>
        <taxon>Lamiales</taxon>
        <taxon>Bignoniaceae</taxon>
        <taxon>Crescentiina</taxon>
        <taxon>Tabebuia alliance</taxon>
        <taxon>Handroanthus</taxon>
    </lineage>
</organism>
<name>A0A2G9HNG2_9LAMI</name>
<dbReference type="EMBL" id="NKXS01001350">
    <property type="protein sequence ID" value="PIN19051.1"/>
    <property type="molecule type" value="Genomic_DNA"/>
</dbReference>
<evidence type="ECO:0000313" key="2">
    <source>
        <dbReference type="EMBL" id="PIN19051.1"/>
    </source>
</evidence>
<keyword evidence="3" id="KW-1185">Reference proteome</keyword>
<feature type="region of interest" description="Disordered" evidence="1">
    <location>
        <begin position="183"/>
        <end position="220"/>
    </location>
</feature>
<reference evidence="3" key="1">
    <citation type="journal article" date="2018" name="Gigascience">
        <title>Genome assembly of the Pink Ipe (Handroanthus impetiginosus, Bignoniaceae), a highly valued, ecologically keystone Neotropical timber forest tree.</title>
        <authorList>
            <person name="Silva-Junior O.B."/>
            <person name="Grattapaglia D."/>
            <person name="Novaes E."/>
            <person name="Collevatti R.G."/>
        </authorList>
    </citation>
    <scope>NUCLEOTIDE SEQUENCE [LARGE SCALE GENOMIC DNA]</scope>
    <source>
        <strain evidence="3">cv. UFG-1</strain>
    </source>
</reference>
<proteinExistence type="predicted"/>
<dbReference type="AlphaFoldDB" id="A0A2G9HNG2"/>
<dbReference type="Proteomes" id="UP000231279">
    <property type="component" value="Unassembled WGS sequence"/>
</dbReference>
<evidence type="ECO:0000313" key="3">
    <source>
        <dbReference type="Proteomes" id="UP000231279"/>
    </source>
</evidence>
<dbReference type="STRING" id="429701.A0A2G9HNG2"/>
<dbReference type="OrthoDB" id="10525309at2759"/>